<gene>
    <name evidence="2" type="ORF">FHR98_001835</name>
</gene>
<comment type="caution">
    <text evidence="2">The sequence shown here is derived from an EMBL/GenBank/DDBJ whole genome shotgun (WGS) entry which is preliminary data.</text>
</comment>
<dbReference type="PANTHER" id="PTHR33969:SF2">
    <property type="entry name" value="SEGREGATION AND CONDENSATION PROTEIN A"/>
    <property type="match status" value="1"/>
</dbReference>
<dbReference type="AlphaFoldDB" id="A0A839ST99"/>
<sequence length="268" mass="30305">MAGDGEQSTNSFNEDPEKVRGATRDELRLDLEGFEGPIHVLLELARDQKVDILQISMLKLADQYLEFIRRAQAINLELAADYLVMAAWLAYLKSRLLLPALKDDGEEPSATALAASLRFQLQRLEAMQNAGKQLMERPRLGQDFFARGAPEPIDVVQESQYEVTLFDLLRAYSRHHVRVKATSLHIQAFDLYSVEEAIQRLNRFLGNLPDWHSLTSFLPSDIRDNLVLRSAFASTFAASLELAKTGKVEIRQDSTFGPLFIRSRPTSK</sequence>
<dbReference type="Gene3D" id="6.10.250.2410">
    <property type="match status" value="1"/>
</dbReference>
<dbReference type="EMBL" id="JACHXA010000004">
    <property type="protein sequence ID" value="MBB3065548.1"/>
    <property type="molecule type" value="Genomic_DNA"/>
</dbReference>
<accession>A0A839ST99</accession>
<dbReference type="Proteomes" id="UP000581135">
    <property type="component" value="Unassembled WGS sequence"/>
</dbReference>
<evidence type="ECO:0000313" key="2">
    <source>
        <dbReference type="EMBL" id="MBB3065548.1"/>
    </source>
</evidence>
<proteinExistence type="predicted"/>
<reference evidence="2 3" key="1">
    <citation type="submission" date="2020-08" db="EMBL/GenBank/DDBJ databases">
        <title>Genomic Encyclopedia of Type Strains, Phase III (KMG-III): the genomes of soil and plant-associated and newly described type strains.</title>
        <authorList>
            <person name="Whitman W."/>
        </authorList>
    </citation>
    <scope>NUCLEOTIDE SEQUENCE [LARGE SCALE GENOMIC DNA]</scope>
    <source>
        <strain evidence="2 3">CECT 8803</strain>
    </source>
</reference>
<name>A0A839ST99_9PROT</name>
<organism evidence="2 3">
    <name type="scientific">Limibacillus halophilus</name>
    <dbReference type="NCBI Taxonomy" id="1579333"/>
    <lineage>
        <taxon>Bacteria</taxon>
        <taxon>Pseudomonadati</taxon>
        <taxon>Pseudomonadota</taxon>
        <taxon>Alphaproteobacteria</taxon>
        <taxon>Rhodospirillales</taxon>
        <taxon>Rhodovibrionaceae</taxon>
        <taxon>Limibacillus</taxon>
    </lineage>
</organism>
<evidence type="ECO:0000256" key="1">
    <source>
        <dbReference type="ARBA" id="ARBA00044777"/>
    </source>
</evidence>
<dbReference type="InterPro" id="IPR003768">
    <property type="entry name" value="ScpA"/>
</dbReference>
<protein>
    <recommendedName>
        <fullName evidence="1">Segregation and condensation protein A</fullName>
    </recommendedName>
</protein>
<evidence type="ECO:0000313" key="3">
    <source>
        <dbReference type="Proteomes" id="UP000581135"/>
    </source>
</evidence>
<keyword evidence="3" id="KW-1185">Reference proteome</keyword>
<dbReference type="Pfam" id="PF02616">
    <property type="entry name" value="SMC_ScpA"/>
    <property type="match status" value="1"/>
</dbReference>
<dbReference type="RefSeq" id="WP_183416364.1">
    <property type="nucleotide sequence ID" value="NZ_JACHXA010000004.1"/>
</dbReference>
<dbReference type="PANTHER" id="PTHR33969">
    <property type="entry name" value="SEGREGATION AND CONDENSATION PROTEIN A"/>
    <property type="match status" value="1"/>
</dbReference>